<evidence type="ECO:0000256" key="1">
    <source>
        <dbReference type="ARBA" id="ARBA00004889"/>
    </source>
</evidence>
<gene>
    <name evidence="6" type="primary">pyrE</name>
    <name evidence="8" type="ORF">DES38_102166</name>
</gene>
<organism evidence="8 9">
    <name type="scientific">Streptohalobacillus salinus</name>
    <dbReference type="NCBI Taxonomy" id="621096"/>
    <lineage>
        <taxon>Bacteria</taxon>
        <taxon>Bacillati</taxon>
        <taxon>Bacillota</taxon>
        <taxon>Bacilli</taxon>
        <taxon>Bacillales</taxon>
        <taxon>Bacillaceae</taxon>
        <taxon>Streptohalobacillus</taxon>
    </lineage>
</organism>
<keyword evidence="5 6" id="KW-0665">Pyrimidine biosynthesis</keyword>
<dbReference type="Gene3D" id="3.40.50.2020">
    <property type="match status" value="1"/>
</dbReference>
<dbReference type="InterPro" id="IPR004467">
    <property type="entry name" value="Or_phspho_trans_dom"/>
</dbReference>
<dbReference type="SUPFAM" id="SSF53271">
    <property type="entry name" value="PRTase-like"/>
    <property type="match status" value="1"/>
</dbReference>
<feature type="binding site" evidence="6">
    <location>
        <position position="100"/>
    </location>
    <ligand>
        <name>5-phospho-alpha-D-ribose 1-diphosphate</name>
        <dbReference type="ChEBI" id="CHEBI:58017"/>
        <note>ligand shared between dimeric partners</note>
    </ligand>
</feature>
<dbReference type="GO" id="GO:0000287">
    <property type="term" value="F:magnesium ion binding"/>
    <property type="evidence" value="ECO:0007669"/>
    <property type="project" value="UniProtKB-UniRule"/>
</dbReference>
<dbReference type="Pfam" id="PF00156">
    <property type="entry name" value="Pribosyltran"/>
    <property type="match status" value="1"/>
</dbReference>
<feature type="binding site" evidence="6">
    <location>
        <position position="96"/>
    </location>
    <ligand>
        <name>5-phospho-alpha-D-ribose 1-diphosphate</name>
        <dbReference type="ChEBI" id="CHEBI:58017"/>
        <note>ligand shared between dimeric partners</note>
    </ligand>
</feature>
<feature type="binding site" evidence="6">
    <location>
        <position position="126"/>
    </location>
    <ligand>
        <name>orotate</name>
        <dbReference type="ChEBI" id="CHEBI:30839"/>
    </ligand>
</feature>
<feature type="domain" description="Phosphoribosyltransferase" evidence="7">
    <location>
        <begin position="64"/>
        <end position="153"/>
    </location>
</feature>
<dbReference type="Proteomes" id="UP000247922">
    <property type="component" value="Unassembled WGS sequence"/>
</dbReference>
<keyword evidence="9" id="KW-1185">Reference proteome</keyword>
<dbReference type="InterPro" id="IPR023031">
    <property type="entry name" value="OPRT"/>
</dbReference>
<comment type="caution">
    <text evidence="8">The sequence shown here is derived from an EMBL/GenBank/DDBJ whole genome shotgun (WGS) entry which is preliminary data.</text>
</comment>
<proteinExistence type="inferred from homology"/>
<feature type="binding site" evidence="6">
    <location>
        <position position="102"/>
    </location>
    <ligand>
        <name>5-phospho-alpha-D-ribose 1-diphosphate</name>
        <dbReference type="ChEBI" id="CHEBI:58017"/>
        <note>ligand shared between dimeric partners</note>
    </ligand>
</feature>
<sequence>MTLTKTLLENLLAIEAVQIKPDRSFTWTSGIKSPIYCDNRLTMSYPKVRALITQGFLEKLEAEGLLPTHISGCATAGIPHAAWLSDALDLPMSYVRGSAKKHGKQNQIEGTVQAKDKVIVVEDLISTAGSVIETVKAIEATGADVIGVVAIFSYGLDKARVAFETQHVPYYTLANFDQLVALMLDNATISRDEAASLLDWRNGLV</sequence>
<dbReference type="NCBIfam" id="TIGR00336">
    <property type="entry name" value="pyrE"/>
    <property type="match status" value="1"/>
</dbReference>
<dbReference type="InterPro" id="IPR029057">
    <property type="entry name" value="PRTase-like"/>
</dbReference>
<comment type="cofactor">
    <cofactor evidence="6">
        <name>Mg(2+)</name>
        <dbReference type="ChEBI" id="CHEBI:18420"/>
    </cofactor>
</comment>
<evidence type="ECO:0000256" key="5">
    <source>
        <dbReference type="ARBA" id="ARBA00022975"/>
    </source>
</evidence>
<dbReference type="EMBL" id="QJJR01000002">
    <property type="protein sequence ID" value="PXW92585.1"/>
    <property type="molecule type" value="Genomic_DNA"/>
</dbReference>
<evidence type="ECO:0000256" key="6">
    <source>
        <dbReference type="HAMAP-Rule" id="MF_01208"/>
    </source>
</evidence>
<keyword evidence="4 6" id="KW-0808">Transferase</keyword>
<dbReference type="PANTHER" id="PTHR19278:SF9">
    <property type="entry name" value="URIDINE 5'-MONOPHOSPHATE SYNTHASE"/>
    <property type="match status" value="1"/>
</dbReference>
<comment type="pathway">
    <text evidence="1 6">Pyrimidine metabolism; UMP biosynthesis via de novo pathway; UMP from orotate: step 1/2.</text>
</comment>
<dbReference type="OrthoDB" id="9802134at2"/>
<name>A0A2V3WEK1_9BACI</name>
<dbReference type="UniPathway" id="UPA00070">
    <property type="reaction ID" value="UER00119"/>
</dbReference>
<comment type="catalytic activity">
    <reaction evidence="6">
        <text>orotidine 5'-phosphate + diphosphate = orotate + 5-phospho-alpha-D-ribose 1-diphosphate</text>
        <dbReference type="Rhea" id="RHEA:10380"/>
        <dbReference type="ChEBI" id="CHEBI:30839"/>
        <dbReference type="ChEBI" id="CHEBI:33019"/>
        <dbReference type="ChEBI" id="CHEBI:57538"/>
        <dbReference type="ChEBI" id="CHEBI:58017"/>
        <dbReference type="EC" id="2.4.2.10"/>
    </reaction>
</comment>
<accession>A0A2V3WEK1</accession>
<dbReference type="GO" id="GO:0044205">
    <property type="term" value="P:'de novo' UMP biosynthetic process"/>
    <property type="evidence" value="ECO:0007669"/>
    <property type="project" value="UniProtKB-UniRule"/>
</dbReference>
<dbReference type="PANTHER" id="PTHR19278">
    <property type="entry name" value="OROTATE PHOSPHORIBOSYLTRANSFERASE"/>
    <property type="match status" value="1"/>
</dbReference>
<dbReference type="InterPro" id="IPR000836">
    <property type="entry name" value="PRTase_dom"/>
</dbReference>
<dbReference type="GO" id="GO:0004588">
    <property type="term" value="F:orotate phosphoribosyltransferase activity"/>
    <property type="evidence" value="ECO:0007669"/>
    <property type="project" value="UniProtKB-UniRule"/>
</dbReference>
<comment type="function">
    <text evidence="6">Catalyzes the transfer of a ribosyl phosphate group from 5-phosphoribose 1-diphosphate to orotate, leading to the formation of orotidine monophosphate (OMP).</text>
</comment>
<evidence type="ECO:0000259" key="7">
    <source>
        <dbReference type="Pfam" id="PF00156"/>
    </source>
</evidence>
<evidence type="ECO:0000256" key="3">
    <source>
        <dbReference type="ARBA" id="ARBA00022676"/>
    </source>
</evidence>
<evidence type="ECO:0000313" key="8">
    <source>
        <dbReference type="EMBL" id="PXW92585.1"/>
    </source>
</evidence>
<evidence type="ECO:0000313" key="9">
    <source>
        <dbReference type="Proteomes" id="UP000247922"/>
    </source>
</evidence>
<keyword evidence="6" id="KW-0460">Magnesium</keyword>
<dbReference type="EC" id="2.4.2.10" evidence="2 6"/>
<reference evidence="8 9" key="1">
    <citation type="submission" date="2018-05" db="EMBL/GenBank/DDBJ databases">
        <title>Genomic Encyclopedia of Type Strains, Phase IV (KMG-IV): sequencing the most valuable type-strain genomes for metagenomic binning, comparative biology and taxonomic classification.</title>
        <authorList>
            <person name="Goeker M."/>
        </authorList>
    </citation>
    <scope>NUCLEOTIDE SEQUENCE [LARGE SCALE GENOMIC DNA]</scope>
    <source>
        <strain evidence="8 9">DSM 22440</strain>
    </source>
</reference>
<dbReference type="HAMAP" id="MF_01208">
    <property type="entry name" value="PyrE"/>
    <property type="match status" value="1"/>
</dbReference>
<evidence type="ECO:0000256" key="4">
    <source>
        <dbReference type="ARBA" id="ARBA00022679"/>
    </source>
</evidence>
<feature type="binding site" description="in other chain" evidence="6">
    <location>
        <begin position="122"/>
        <end position="130"/>
    </location>
    <ligand>
        <name>5-phospho-alpha-D-ribose 1-diphosphate</name>
        <dbReference type="ChEBI" id="CHEBI:58017"/>
        <note>ligand shared between dimeric partners</note>
    </ligand>
</feature>
<comment type="subunit">
    <text evidence="6">Homodimer.</text>
</comment>
<dbReference type="AlphaFoldDB" id="A0A2V3WEK1"/>
<comment type="similarity">
    <text evidence="6">Belongs to the purine/pyrimidine phosphoribosyltransferase family. PyrE subfamily.</text>
</comment>
<dbReference type="RefSeq" id="WP_110250464.1">
    <property type="nucleotide sequence ID" value="NZ_QJJR01000002.1"/>
</dbReference>
<dbReference type="CDD" id="cd06223">
    <property type="entry name" value="PRTases_typeI"/>
    <property type="match status" value="1"/>
</dbReference>
<protein>
    <recommendedName>
        <fullName evidence="2 6">Orotate phosphoribosyltransferase</fullName>
        <shortName evidence="6">OPRT</shortName>
        <shortName evidence="6">OPRTase</shortName>
        <ecNumber evidence="2 6">2.4.2.10</ecNumber>
    </recommendedName>
</protein>
<evidence type="ECO:0000256" key="2">
    <source>
        <dbReference type="ARBA" id="ARBA00011971"/>
    </source>
</evidence>
<keyword evidence="3 6" id="KW-0328">Glycosyltransferase</keyword>
<dbReference type="GO" id="GO:0019856">
    <property type="term" value="P:pyrimidine nucleobase biosynthetic process"/>
    <property type="evidence" value="ECO:0007669"/>
    <property type="project" value="TreeGrafter"/>
</dbReference>
<comment type="caution">
    <text evidence="6">Lacks conserved residue(s) required for the propagation of feature annotation.</text>
</comment>